<dbReference type="Pfam" id="PF01183">
    <property type="entry name" value="Glyco_hydro_25"/>
    <property type="match status" value="1"/>
</dbReference>
<sequence precursor="true">MKKVQRYLMKFLFVSAMALMLPFTAEAAVSNIKGIDVSWYNGTINWESVKQQGYSFAMLKTGDGAQTGTYEEDLDEQFEANYYGAGNAGIKRGVYHFCCTTTVAGAKREAEYCLKILKGRKLEYPVVYDIEQSGTFKKGKKNTTAIAKAFCDKIKKAGYTPMIYSSDYRLTNEFDWSKLSGIRIWVGSYGIKKPSFSGSYDMWQYTDKGKVPGANTDKGYCDLNYSFMEAERISLNTSKITLGAKETYSLKTSVKPSRCTDSKRYTTSNKRVATVNSSGKITAKKPGRATITVTTGSGKTDTCVVEVKKAPAKVKLRRKSVKLRKGKTYQIKPIISSNSQSNRITYISSRKAVATVDSRGKVKSRKKGVTYITVRTYNKKSVQLTVKVI</sequence>
<keyword evidence="2 6" id="KW-0378">Hydrolase</keyword>
<dbReference type="CDD" id="cd06414">
    <property type="entry name" value="GH25_LytC-like"/>
    <property type="match status" value="1"/>
</dbReference>
<dbReference type="Gene3D" id="3.20.20.80">
    <property type="entry name" value="Glycosidases"/>
    <property type="match status" value="1"/>
</dbReference>
<dbReference type="PANTHER" id="PTHR34135:SF2">
    <property type="entry name" value="LYSOZYME"/>
    <property type="match status" value="1"/>
</dbReference>
<dbReference type="SUPFAM" id="SSF49373">
    <property type="entry name" value="Invasin/intimin cell-adhesion fragments"/>
    <property type="match status" value="2"/>
</dbReference>
<organism evidence="6 7">
    <name type="scientific">Robinsoniella peoriensis</name>
    <dbReference type="NCBI Taxonomy" id="180332"/>
    <lineage>
        <taxon>Bacteria</taxon>
        <taxon>Bacillati</taxon>
        <taxon>Bacillota</taxon>
        <taxon>Clostridia</taxon>
        <taxon>Lachnospirales</taxon>
        <taxon>Lachnospiraceae</taxon>
        <taxon>Robinsoniella</taxon>
    </lineage>
</organism>
<comment type="caution">
    <text evidence="6">The sequence shown here is derived from an EMBL/GenBank/DDBJ whole genome shotgun (WGS) entry which is preliminary data.</text>
</comment>
<dbReference type="EMBL" id="QGQD01000107">
    <property type="protein sequence ID" value="TLC97954.1"/>
    <property type="molecule type" value="Genomic_DNA"/>
</dbReference>
<dbReference type="InterPro" id="IPR003343">
    <property type="entry name" value="Big_2"/>
</dbReference>
<keyword evidence="4" id="KW-0732">Signal</keyword>
<keyword evidence="7" id="KW-1185">Reference proteome</keyword>
<name>A0A4U8PZX4_9FIRM</name>
<evidence type="ECO:0000256" key="4">
    <source>
        <dbReference type="SAM" id="SignalP"/>
    </source>
</evidence>
<dbReference type="InterPro" id="IPR008964">
    <property type="entry name" value="Invasin/intimin_cell_adhesion"/>
</dbReference>
<evidence type="ECO:0000256" key="3">
    <source>
        <dbReference type="ARBA" id="ARBA00023295"/>
    </source>
</evidence>
<dbReference type="GO" id="GO:0016998">
    <property type="term" value="P:cell wall macromolecule catabolic process"/>
    <property type="evidence" value="ECO:0007669"/>
    <property type="project" value="InterPro"/>
</dbReference>
<dbReference type="InterPro" id="IPR018077">
    <property type="entry name" value="Glyco_hydro_fam25_subgr"/>
</dbReference>
<feature type="domain" description="BIG2" evidence="5">
    <location>
        <begin position="229"/>
        <end position="305"/>
    </location>
</feature>
<dbReference type="SMART" id="SM00635">
    <property type="entry name" value="BID_2"/>
    <property type="match status" value="2"/>
</dbReference>
<dbReference type="InterPro" id="IPR002053">
    <property type="entry name" value="Glyco_hydro_25"/>
</dbReference>
<feature type="chain" id="PRO_5020486304" evidence="4">
    <location>
        <begin position="28"/>
        <end position="389"/>
    </location>
</feature>
<dbReference type="SUPFAM" id="SSF51445">
    <property type="entry name" value="(Trans)glycosidases"/>
    <property type="match status" value="1"/>
</dbReference>
<dbReference type="InterPro" id="IPR017853">
    <property type="entry name" value="GH"/>
</dbReference>
<dbReference type="GO" id="GO:0003796">
    <property type="term" value="F:lysozyme activity"/>
    <property type="evidence" value="ECO:0007669"/>
    <property type="project" value="UniProtKB-EC"/>
</dbReference>
<dbReference type="AlphaFoldDB" id="A0A4U8PZX4"/>
<evidence type="ECO:0000313" key="7">
    <source>
        <dbReference type="Proteomes" id="UP000306509"/>
    </source>
</evidence>
<dbReference type="SMART" id="SM00641">
    <property type="entry name" value="Glyco_25"/>
    <property type="match status" value="1"/>
</dbReference>
<dbReference type="Gene3D" id="2.60.40.1080">
    <property type="match status" value="2"/>
</dbReference>
<dbReference type="PROSITE" id="PS51904">
    <property type="entry name" value="GLYCOSYL_HYDROL_F25_2"/>
    <property type="match status" value="1"/>
</dbReference>
<evidence type="ECO:0000256" key="1">
    <source>
        <dbReference type="ARBA" id="ARBA00010646"/>
    </source>
</evidence>
<evidence type="ECO:0000313" key="6">
    <source>
        <dbReference type="EMBL" id="TLC97954.1"/>
    </source>
</evidence>
<accession>A0A4U8PZX4</accession>
<proteinExistence type="inferred from homology"/>
<dbReference type="PANTHER" id="PTHR34135">
    <property type="entry name" value="LYSOZYME"/>
    <property type="match status" value="1"/>
</dbReference>
<dbReference type="RefSeq" id="WP_161597462.1">
    <property type="nucleotide sequence ID" value="NZ_QGQD01000107.1"/>
</dbReference>
<gene>
    <name evidence="6" type="primary">acm</name>
    <name evidence="6" type="ORF">DSM106044_05321</name>
</gene>
<comment type="similarity">
    <text evidence="1">Belongs to the glycosyl hydrolase 25 family.</text>
</comment>
<dbReference type="GO" id="GO:0016052">
    <property type="term" value="P:carbohydrate catabolic process"/>
    <property type="evidence" value="ECO:0007669"/>
    <property type="project" value="TreeGrafter"/>
</dbReference>
<evidence type="ECO:0000259" key="5">
    <source>
        <dbReference type="SMART" id="SM00635"/>
    </source>
</evidence>
<reference evidence="6 7" key="1">
    <citation type="journal article" date="2019" name="Anaerobe">
        <title>Detection of Robinsoniella peoriensis in multiple bone samples of a trauma patient.</title>
        <authorList>
            <person name="Schrottner P."/>
            <person name="Hartwich K."/>
            <person name="Bunk B."/>
            <person name="Schober I."/>
            <person name="Helbig S."/>
            <person name="Rudolph W.W."/>
            <person name="Gunzer F."/>
        </authorList>
    </citation>
    <scope>NUCLEOTIDE SEQUENCE [LARGE SCALE GENOMIC DNA]</scope>
    <source>
        <strain evidence="6 7">DSM 106044</strain>
    </source>
</reference>
<feature type="signal peptide" evidence="4">
    <location>
        <begin position="1"/>
        <end position="27"/>
    </location>
</feature>
<evidence type="ECO:0000256" key="2">
    <source>
        <dbReference type="ARBA" id="ARBA00022801"/>
    </source>
</evidence>
<dbReference type="Pfam" id="PF02368">
    <property type="entry name" value="Big_2"/>
    <property type="match status" value="2"/>
</dbReference>
<protein>
    <submittedName>
        <fullName evidence="6">Lysozyme M1</fullName>
        <ecNumber evidence="6">3.2.1.17</ecNumber>
    </submittedName>
</protein>
<dbReference type="EC" id="3.2.1.17" evidence="6"/>
<dbReference type="Proteomes" id="UP000306509">
    <property type="component" value="Unassembled WGS sequence"/>
</dbReference>
<dbReference type="GO" id="GO:0009253">
    <property type="term" value="P:peptidoglycan catabolic process"/>
    <property type="evidence" value="ECO:0007669"/>
    <property type="project" value="InterPro"/>
</dbReference>
<keyword evidence="3 6" id="KW-0326">Glycosidase</keyword>
<feature type="domain" description="BIG2" evidence="5">
    <location>
        <begin position="310"/>
        <end position="386"/>
    </location>
</feature>